<keyword evidence="8 10" id="KW-1133">Transmembrane helix</keyword>
<gene>
    <name evidence="12" type="ORF">FOT42_007660</name>
</gene>
<evidence type="ECO:0000259" key="11">
    <source>
        <dbReference type="PROSITE" id="PS52015"/>
    </source>
</evidence>
<name>A0A5N5IV29_9FLAO</name>
<feature type="transmembrane region" description="Helical" evidence="10">
    <location>
        <begin position="92"/>
        <end position="113"/>
    </location>
</feature>
<evidence type="ECO:0000313" key="13">
    <source>
        <dbReference type="Proteomes" id="UP000319204"/>
    </source>
</evidence>
<dbReference type="NCBIfam" id="TIGR01352">
    <property type="entry name" value="tonB_Cterm"/>
    <property type="match status" value="2"/>
</dbReference>
<evidence type="ECO:0000256" key="1">
    <source>
        <dbReference type="ARBA" id="ARBA00004383"/>
    </source>
</evidence>
<keyword evidence="4" id="KW-1003">Cell membrane</keyword>
<dbReference type="SUPFAM" id="SSF49464">
    <property type="entry name" value="Carboxypeptidase regulatory domain-like"/>
    <property type="match status" value="1"/>
</dbReference>
<evidence type="ECO:0000256" key="3">
    <source>
        <dbReference type="ARBA" id="ARBA00022448"/>
    </source>
</evidence>
<dbReference type="InterPro" id="IPR051045">
    <property type="entry name" value="TonB-dependent_transducer"/>
</dbReference>
<dbReference type="RefSeq" id="WP_151889977.1">
    <property type="nucleotide sequence ID" value="NZ_VNIK02000003.1"/>
</dbReference>
<evidence type="ECO:0000256" key="2">
    <source>
        <dbReference type="ARBA" id="ARBA00006555"/>
    </source>
</evidence>
<protein>
    <submittedName>
        <fullName evidence="12">TonB family protein</fullName>
    </submittedName>
</protein>
<reference evidence="12" key="1">
    <citation type="submission" date="2019-10" db="EMBL/GenBank/DDBJ databases">
        <title>Muricauda hadale sp. nov., a piezophilic bacterium isolated from hadopelagic water of the Mariana Trench.</title>
        <authorList>
            <person name="Wei Y."/>
        </authorList>
    </citation>
    <scope>NUCLEOTIDE SEQUENCE [LARGE SCALE GENOMIC DNA]</scope>
    <source>
        <strain evidence="12">MT-229</strain>
    </source>
</reference>
<dbReference type="GO" id="GO:0015031">
    <property type="term" value="P:protein transport"/>
    <property type="evidence" value="ECO:0007669"/>
    <property type="project" value="UniProtKB-KW"/>
</dbReference>
<keyword evidence="9 10" id="KW-0472">Membrane</keyword>
<dbReference type="InterPro" id="IPR037682">
    <property type="entry name" value="TonB_C"/>
</dbReference>
<dbReference type="PANTHER" id="PTHR33446">
    <property type="entry name" value="PROTEIN TONB-RELATED"/>
    <property type="match status" value="1"/>
</dbReference>
<dbReference type="Gene3D" id="3.30.1150.10">
    <property type="match status" value="2"/>
</dbReference>
<evidence type="ECO:0000256" key="9">
    <source>
        <dbReference type="ARBA" id="ARBA00023136"/>
    </source>
</evidence>
<evidence type="ECO:0000313" key="12">
    <source>
        <dbReference type="EMBL" id="KAB5490213.1"/>
    </source>
</evidence>
<organism evidence="12 13">
    <name type="scientific">Flagellimonas hadalis</name>
    <dbReference type="NCBI Taxonomy" id="2597517"/>
    <lineage>
        <taxon>Bacteria</taxon>
        <taxon>Pseudomonadati</taxon>
        <taxon>Bacteroidota</taxon>
        <taxon>Flavobacteriia</taxon>
        <taxon>Flavobacteriales</taxon>
        <taxon>Flavobacteriaceae</taxon>
        <taxon>Flagellimonas</taxon>
    </lineage>
</organism>
<dbReference type="EMBL" id="VNIK02000003">
    <property type="protein sequence ID" value="KAB5490213.1"/>
    <property type="molecule type" value="Genomic_DNA"/>
</dbReference>
<keyword evidence="6 10" id="KW-0812">Transmembrane</keyword>
<accession>A0A5N5IV29</accession>
<comment type="subcellular location">
    <subcellularLocation>
        <location evidence="1">Cell inner membrane</location>
        <topology evidence="1">Single-pass membrane protein</topology>
        <orientation evidence="1">Periplasmic side</orientation>
    </subcellularLocation>
</comment>
<dbReference type="InterPro" id="IPR006260">
    <property type="entry name" value="TonB/TolA_C"/>
</dbReference>
<keyword evidence="3" id="KW-0813">Transport</keyword>
<dbReference type="GO" id="GO:0055085">
    <property type="term" value="P:transmembrane transport"/>
    <property type="evidence" value="ECO:0007669"/>
    <property type="project" value="InterPro"/>
</dbReference>
<dbReference type="InterPro" id="IPR008756">
    <property type="entry name" value="Peptidase_M56"/>
</dbReference>
<dbReference type="Pfam" id="PF05569">
    <property type="entry name" value="Peptidase_M56"/>
    <property type="match status" value="1"/>
</dbReference>
<dbReference type="OrthoDB" id="1522859at2"/>
<dbReference type="AlphaFoldDB" id="A0A5N5IV29"/>
<sequence length="715" mass="81292">MIVYILETLVFQLVFLLTYDLFLKKETFFQWNRFYLLVTFLLSLVLPWVKLEMLRISMPQELGGVTVFLTQLDGVVLTPHGPETNFWTTLPWYYWVLGVGSIMSALWFGYKLLQILKLKRQGKVVRYPDFVKVTVQRSSLAFSFFRNIFMGAEIQKEKEAKIIAHELVHVKQKHTLDLLFFELARIVFWFNPLVYVYQARVAELHEFIADAHAVKDNKREHFEMLLSEAFKTQHISFVNQFFNKSLIKKRIVMLQKKRSKAIWQLKYVLLLPLVLGMLVYTSCESESEKKNEELEAVLLDEIVIVGYNGDFKTYTLNVKDLDALTAEEESARDELMEKLAENSETGVIVHMMDQQQRSIKMQVESGAIKSISVDKQNQNGVSVPFGEIDEVPVFPGCEDAMDKRTCFQEKIQEHIRKHFRYPEEAQAQGIQGRVSLIFTIDTDGTITGIRKRGPHELLENEAVRIIERLPQMQPGKQDGEMVKVPFSIPITFRLQGNVENVISPQRGGIGVPFAVVEEVPVFPGCEDAADKKACFTEKVQEHIRKHFRYPQVAQEQGIQGRVSVIFTIGEDGTIADIRKRGPHELLENEAVRIIERLPQMQPGKQKGKVVEVPFSIPITFKLAGKTSGTSDATRQAKDYIQVAGGLQHGNGSSHYKGKVTDSEPLGLPGVNISIQGTEKGAVTDFDGNFAIAVEEGQVLSFQYKGLPTKTIEVTR</sequence>
<dbReference type="SUPFAM" id="SSF74653">
    <property type="entry name" value="TolA/TonB C-terminal domain"/>
    <property type="match status" value="2"/>
</dbReference>
<feature type="domain" description="TonB C-terminal" evidence="11">
    <location>
        <begin position="406"/>
        <end position="501"/>
    </location>
</feature>
<dbReference type="PROSITE" id="PS52015">
    <property type="entry name" value="TONB_CTD"/>
    <property type="match status" value="2"/>
</dbReference>
<evidence type="ECO:0000256" key="4">
    <source>
        <dbReference type="ARBA" id="ARBA00022475"/>
    </source>
</evidence>
<dbReference type="InterPro" id="IPR008969">
    <property type="entry name" value="CarboxyPept-like_regulatory"/>
</dbReference>
<dbReference type="Proteomes" id="UP000319204">
    <property type="component" value="Unassembled WGS sequence"/>
</dbReference>
<dbReference type="Pfam" id="PF13715">
    <property type="entry name" value="CarbopepD_reg_2"/>
    <property type="match status" value="1"/>
</dbReference>
<dbReference type="Pfam" id="PF03544">
    <property type="entry name" value="TonB_C"/>
    <property type="match status" value="2"/>
</dbReference>
<keyword evidence="13" id="KW-1185">Reference proteome</keyword>
<comment type="similarity">
    <text evidence="2">Belongs to the TonB family.</text>
</comment>
<dbReference type="GO" id="GO:0098797">
    <property type="term" value="C:plasma membrane protein complex"/>
    <property type="evidence" value="ECO:0007669"/>
    <property type="project" value="TreeGrafter"/>
</dbReference>
<keyword evidence="7" id="KW-0653">Protein transport</keyword>
<dbReference type="GO" id="GO:0031992">
    <property type="term" value="F:energy transducer activity"/>
    <property type="evidence" value="ECO:0007669"/>
    <property type="project" value="TreeGrafter"/>
</dbReference>
<feature type="transmembrane region" description="Helical" evidence="10">
    <location>
        <begin position="34"/>
        <end position="51"/>
    </location>
</feature>
<feature type="transmembrane region" description="Helical" evidence="10">
    <location>
        <begin position="6"/>
        <end position="22"/>
    </location>
</feature>
<feature type="domain" description="TonB C-terminal" evidence="11">
    <location>
        <begin position="534"/>
        <end position="629"/>
    </location>
</feature>
<evidence type="ECO:0000256" key="5">
    <source>
        <dbReference type="ARBA" id="ARBA00022519"/>
    </source>
</evidence>
<dbReference type="PANTHER" id="PTHR33446:SF2">
    <property type="entry name" value="PROTEIN TONB"/>
    <property type="match status" value="1"/>
</dbReference>
<evidence type="ECO:0000256" key="10">
    <source>
        <dbReference type="SAM" id="Phobius"/>
    </source>
</evidence>
<keyword evidence="5" id="KW-0997">Cell inner membrane</keyword>
<evidence type="ECO:0000256" key="7">
    <source>
        <dbReference type="ARBA" id="ARBA00022927"/>
    </source>
</evidence>
<evidence type="ECO:0000256" key="6">
    <source>
        <dbReference type="ARBA" id="ARBA00022692"/>
    </source>
</evidence>
<comment type="caution">
    <text evidence="12">The sequence shown here is derived from an EMBL/GenBank/DDBJ whole genome shotgun (WGS) entry which is preliminary data.</text>
</comment>
<dbReference type="CDD" id="cd07341">
    <property type="entry name" value="M56_BlaR1_MecR1_like"/>
    <property type="match status" value="1"/>
</dbReference>
<evidence type="ECO:0000256" key="8">
    <source>
        <dbReference type="ARBA" id="ARBA00022989"/>
    </source>
</evidence>
<proteinExistence type="inferred from homology"/>
<feature type="transmembrane region" description="Helical" evidence="10">
    <location>
        <begin position="261"/>
        <end position="280"/>
    </location>
</feature>